<keyword evidence="2" id="KW-1185">Reference proteome</keyword>
<evidence type="ECO:0000313" key="1">
    <source>
        <dbReference type="EMBL" id="GAA1940296.1"/>
    </source>
</evidence>
<dbReference type="EMBL" id="BAAANN010000002">
    <property type="protein sequence ID" value="GAA1940296.1"/>
    <property type="molecule type" value="Genomic_DNA"/>
</dbReference>
<gene>
    <name evidence="1" type="ORF">GCM10009754_04310</name>
</gene>
<accession>A0ABN2Q075</accession>
<organism evidence="1 2">
    <name type="scientific">Amycolatopsis minnesotensis</name>
    <dbReference type="NCBI Taxonomy" id="337894"/>
    <lineage>
        <taxon>Bacteria</taxon>
        <taxon>Bacillati</taxon>
        <taxon>Actinomycetota</taxon>
        <taxon>Actinomycetes</taxon>
        <taxon>Pseudonocardiales</taxon>
        <taxon>Pseudonocardiaceae</taxon>
        <taxon>Amycolatopsis</taxon>
    </lineage>
</organism>
<sequence>MENSGYSLERGKGEWVHAYVLLDGEKIGWYWEDKLSNGFAAFRYDRDKPLARPKTERTCILKITGGEWSGPDQNVTRKG</sequence>
<protein>
    <submittedName>
        <fullName evidence="1">Uncharacterized protein</fullName>
    </submittedName>
</protein>
<evidence type="ECO:0000313" key="2">
    <source>
        <dbReference type="Proteomes" id="UP001501116"/>
    </source>
</evidence>
<name>A0ABN2Q075_9PSEU</name>
<reference evidence="1 2" key="1">
    <citation type="journal article" date="2019" name="Int. J. Syst. Evol. Microbiol.">
        <title>The Global Catalogue of Microorganisms (GCM) 10K type strain sequencing project: providing services to taxonomists for standard genome sequencing and annotation.</title>
        <authorList>
            <consortium name="The Broad Institute Genomics Platform"/>
            <consortium name="The Broad Institute Genome Sequencing Center for Infectious Disease"/>
            <person name="Wu L."/>
            <person name="Ma J."/>
        </authorList>
    </citation>
    <scope>NUCLEOTIDE SEQUENCE [LARGE SCALE GENOMIC DNA]</scope>
    <source>
        <strain evidence="1 2">JCM 14545</strain>
    </source>
</reference>
<comment type="caution">
    <text evidence="1">The sequence shown here is derived from an EMBL/GenBank/DDBJ whole genome shotgun (WGS) entry which is preliminary data.</text>
</comment>
<dbReference type="Proteomes" id="UP001501116">
    <property type="component" value="Unassembled WGS sequence"/>
</dbReference>
<proteinExistence type="predicted"/>